<feature type="region of interest" description="Disordered" evidence="1">
    <location>
        <begin position="335"/>
        <end position="354"/>
    </location>
</feature>
<gene>
    <name evidence="2" type="ORF">MU9_2639</name>
</gene>
<keyword evidence="3" id="KW-1185">Reference proteome</keyword>
<sequence length="354" mass="39896">MPLKIGIVNLASKCWVVRPGVRYRFASEFIENEIIATAHLDNLQINELTFSDPITQANKASLLEGFNAITAKNVKPQIESFVIDMKVGDVVFTLNSSQVIPGIIKSNPYYATDIFPANEGFKVRRDVQWGDPIPRNRIPITIQKSFNAYQAIFSLGDNSKEVFHWLSSFFIDGNDYYSSLRIEQSAALKHHTLKQLAELIDRIQVLSIMISEHQSNDENPLNINYEDLKNAMVRYSNGGLLDLTSQQILMSPGDLWLKFSSQSRYAGVAFLYLILTTISPAQELEFTNQTYTSNLAEITELIESNRNVIEYELDIPSIRRQLILSAANQNSEFVDSNIEEDDFPSDGSSTHIGG</sequence>
<protein>
    <submittedName>
        <fullName evidence="2">Uncharacterized protein</fullName>
    </submittedName>
</protein>
<dbReference type="eggNOG" id="ENOG5032W2F">
    <property type="taxonomic scope" value="Bacteria"/>
</dbReference>
<evidence type="ECO:0000256" key="1">
    <source>
        <dbReference type="SAM" id="MobiDB-lite"/>
    </source>
</evidence>
<evidence type="ECO:0000313" key="3">
    <source>
        <dbReference type="Proteomes" id="UP000011834"/>
    </source>
</evidence>
<dbReference type="AlphaFoldDB" id="M1SBB0"/>
<organism evidence="2 3">
    <name type="scientific">Morganella morganii subsp. morganii KT</name>
    <dbReference type="NCBI Taxonomy" id="1124991"/>
    <lineage>
        <taxon>Bacteria</taxon>
        <taxon>Pseudomonadati</taxon>
        <taxon>Pseudomonadota</taxon>
        <taxon>Gammaproteobacteria</taxon>
        <taxon>Enterobacterales</taxon>
        <taxon>Morganellaceae</taxon>
        <taxon>Morganella</taxon>
    </lineage>
</organism>
<dbReference type="EMBL" id="CP004345">
    <property type="protein sequence ID" value="AGG31684.1"/>
    <property type="molecule type" value="Genomic_DNA"/>
</dbReference>
<dbReference type="KEGG" id="mmk:MU9_2639"/>
<accession>M1SBB0</accession>
<name>M1SBB0_MORMO</name>
<reference evidence="2 3" key="1">
    <citation type="journal article" date="2012" name="BMC Genomics">
        <title>Whole-genome sequencing and identification of Morganella morganii KT pathogenicity-related genes.</title>
        <authorList>
            <person name="Chen Y.T."/>
            <person name="Peng H.L."/>
            <person name="Shia W.C."/>
            <person name="Hsu F.R."/>
            <person name="Ken C.F."/>
            <person name="Tsao Y.M."/>
            <person name="Chen C.H."/>
            <person name="Liu C.E."/>
            <person name="Hsieh M.F."/>
            <person name="Chen H.C."/>
            <person name="Tang C.Y."/>
            <person name="Ku T.H."/>
        </authorList>
    </citation>
    <scope>NUCLEOTIDE SEQUENCE [LARGE SCALE GENOMIC DNA]</scope>
    <source>
        <strain evidence="2 3">KT</strain>
    </source>
</reference>
<dbReference type="HOGENOM" id="CLU_782602_0_0_6"/>
<dbReference type="Proteomes" id="UP000011834">
    <property type="component" value="Chromosome"/>
</dbReference>
<proteinExistence type="predicted"/>
<evidence type="ECO:0000313" key="2">
    <source>
        <dbReference type="EMBL" id="AGG31684.1"/>
    </source>
</evidence>